<comment type="cofactor">
    <cofactor evidence="1">
        <name>Ca(2+)</name>
        <dbReference type="ChEBI" id="CHEBI:29108"/>
    </cofactor>
</comment>
<organism evidence="34 35">
    <name type="scientific">Trichechus manatus latirostris</name>
    <name type="common">Florida manatee</name>
    <dbReference type="NCBI Taxonomy" id="127582"/>
    <lineage>
        <taxon>Eukaryota</taxon>
        <taxon>Metazoa</taxon>
        <taxon>Chordata</taxon>
        <taxon>Craniata</taxon>
        <taxon>Vertebrata</taxon>
        <taxon>Euteleostomi</taxon>
        <taxon>Mammalia</taxon>
        <taxon>Eutheria</taxon>
        <taxon>Afrotheria</taxon>
        <taxon>Sirenia</taxon>
        <taxon>Trichechidae</taxon>
        <taxon>Trichechus</taxon>
    </lineage>
</organism>
<keyword evidence="17" id="KW-0106">Calcium</keyword>
<dbReference type="InterPro" id="IPR036179">
    <property type="entry name" value="Ig-like_dom_sf"/>
</dbReference>
<keyword evidence="34" id="KW-1185">Reference proteome</keyword>
<evidence type="ECO:0000256" key="26">
    <source>
        <dbReference type="ARBA" id="ARBA00030959"/>
    </source>
</evidence>
<comment type="subcellular location">
    <subcellularLocation>
        <location evidence="3">Cell projection</location>
        <location evidence="3">Lamellipodium</location>
    </subcellularLocation>
    <subcellularLocation>
        <location evidence="5">Cleavage furrow</location>
    </subcellularLocation>
    <subcellularLocation>
        <location evidence="4">Cytoplasm</location>
        <location evidence="4">Cytoskeleton</location>
        <location evidence="4">Stress fiber</location>
    </subcellularLocation>
</comment>
<keyword evidence="9" id="KW-0963">Cytoplasm</keyword>
<feature type="region of interest" description="Disordered" evidence="29">
    <location>
        <begin position="1077"/>
        <end position="1103"/>
    </location>
</feature>
<feature type="domain" description="Ig-like" evidence="32">
    <location>
        <begin position="514"/>
        <end position="599"/>
    </location>
</feature>
<dbReference type="InterPro" id="IPR003599">
    <property type="entry name" value="Ig_sub"/>
</dbReference>
<keyword evidence="25" id="KW-0393">Immunoglobulin domain</keyword>
<keyword evidence="21" id="KW-1015">Disulfide bond</keyword>
<dbReference type="InterPro" id="IPR008271">
    <property type="entry name" value="Ser/Thr_kinase_AS"/>
</dbReference>
<dbReference type="InterPro" id="IPR003961">
    <property type="entry name" value="FN3_dom"/>
</dbReference>
<dbReference type="InterPro" id="IPR036116">
    <property type="entry name" value="FN3_sf"/>
</dbReference>
<dbReference type="CDD" id="cd14191">
    <property type="entry name" value="STKc_MLCK1"/>
    <property type="match status" value="1"/>
</dbReference>
<evidence type="ECO:0000256" key="10">
    <source>
        <dbReference type="ARBA" id="ARBA00022527"/>
    </source>
</evidence>
<dbReference type="SMART" id="SM00408">
    <property type="entry name" value="IGc2"/>
    <property type="match status" value="9"/>
</dbReference>
<evidence type="ECO:0000256" key="2">
    <source>
        <dbReference type="ARBA" id="ARBA00001946"/>
    </source>
</evidence>
<dbReference type="RefSeq" id="XP_004373675.1">
    <property type="nucleotide sequence ID" value="XM_004373618.2"/>
</dbReference>
<evidence type="ECO:0000256" key="23">
    <source>
        <dbReference type="ARBA" id="ARBA00023212"/>
    </source>
</evidence>
<feature type="domain" description="KA1" evidence="31">
    <location>
        <begin position="424"/>
        <end position="477"/>
    </location>
</feature>
<keyword evidence="10" id="KW-0723">Serine/threonine-protein kinase</keyword>
<dbReference type="InterPro" id="IPR013098">
    <property type="entry name" value="Ig_I-set"/>
</dbReference>
<feature type="compositionally biased region" description="Basic and acidic residues" evidence="29">
    <location>
        <begin position="316"/>
        <end position="330"/>
    </location>
</feature>
<dbReference type="Gene3D" id="1.10.510.10">
    <property type="entry name" value="Transferase(Phosphotransferase) domain 1"/>
    <property type="match status" value="1"/>
</dbReference>
<dbReference type="FunFam" id="2.60.40.10:FF:000297">
    <property type="entry name" value="Myosin light chain kinase, smooth muscle"/>
    <property type="match status" value="1"/>
</dbReference>
<evidence type="ECO:0000256" key="27">
    <source>
        <dbReference type="ARBA" id="ARBA00078563"/>
    </source>
</evidence>
<dbReference type="EC" id="2.7.11.18" evidence="7"/>
<feature type="domain" description="Ig-like" evidence="32">
    <location>
        <begin position="721"/>
        <end position="820"/>
    </location>
</feature>
<dbReference type="GO" id="GO:0046872">
    <property type="term" value="F:metal ion binding"/>
    <property type="evidence" value="ECO:0007669"/>
    <property type="project" value="UniProtKB-KW"/>
</dbReference>
<evidence type="ECO:0000256" key="16">
    <source>
        <dbReference type="ARBA" id="ARBA00022777"/>
    </source>
</evidence>
<evidence type="ECO:0000256" key="22">
    <source>
        <dbReference type="ARBA" id="ARBA00023203"/>
    </source>
</evidence>
<feature type="compositionally biased region" description="Polar residues" evidence="29">
    <location>
        <begin position="1211"/>
        <end position="1222"/>
    </location>
</feature>
<keyword evidence="22" id="KW-0009">Actin-binding</keyword>
<dbReference type="GeneID" id="101340959"/>
<dbReference type="KEGG" id="tmu:101340959"/>
<dbReference type="FunFam" id="2.60.40.10:FF:000372">
    <property type="entry name" value="Myosin light chain kinase, smooth muscle"/>
    <property type="match status" value="1"/>
</dbReference>
<feature type="domain" description="Ig-like" evidence="32">
    <location>
        <begin position="161"/>
        <end position="249"/>
    </location>
</feature>
<keyword evidence="11" id="KW-0597">Phosphoprotein</keyword>
<dbReference type="SMART" id="SM00409">
    <property type="entry name" value="IG"/>
    <property type="match status" value="9"/>
</dbReference>
<feature type="compositionally biased region" description="Polar residues" evidence="29">
    <location>
        <begin position="293"/>
        <end position="314"/>
    </location>
</feature>
<feature type="domain" description="Ig-like" evidence="32">
    <location>
        <begin position="1101"/>
        <end position="1189"/>
    </location>
</feature>
<dbReference type="FunFam" id="1.10.510.10:FF:000175">
    <property type="entry name" value="Myosin light chain kinase, smooth muscle"/>
    <property type="match status" value="1"/>
</dbReference>
<feature type="domain" description="Ig-like" evidence="32">
    <location>
        <begin position="33"/>
        <end position="122"/>
    </location>
</feature>
<dbReference type="InterPro" id="IPR013783">
    <property type="entry name" value="Ig-like_fold"/>
</dbReference>
<feature type="binding site" evidence="28">
    <location>
        <position position="1496"/>
    </location>
    <ligand>
        <name>ATP</name>
        <dbReference type="ChEBI" id="CHEBI:30616"/>
    </ligand>
</feature>
<sequence length="1918" mass="210741">MGDVKLVASTHVSKTSLGVDHSRVGSMPLTEAPAFILPPRNLCIREGATAKFEGKVRGYPEPQVTWHRNGQPITSGGRFLLECSIRGTFSLVINAVCEEDKGKYTCEATNGSGARQVTVELTVEGDVVKKHGQPVVSKTLGDRFAVPAVETRPSIWGECPPKFATKLGRVVVKEGQMGRFSCKITGRPQPQVTWLKGNVALQPSARVSMSEKNGMQVLEIQEVNQDDVGVYTCMVANGSGKASMSAELSIQGLDNTNRSFVRGAQAANADTRREATNGIAKGPKLDSLETAARSKNSSSAQRDASATCATNSQPHPLRESKLEPTGDLPRKVLRTPILQKTSSTITLQAAKVQPEQLAPASGALSPSREERKRPAAPPPATLLTRQSGLQSQEVASEVAARKIPMESWRDSTVPKFESKPQNQEVSEDQTVKFRCEVSGVPKPEVAWFLEGVPVRRQEGTTEVYEAAGSHYLCLLRARTKDSGNYSCTASNVQGQVSCSWTLQVKKWAMAGVAPSFSSVLKDCTVIEGQDFVLQCSVQGTPVPQITWLLNGQPIQYAHSSCEAGVAELHVQDALPEDHGIYSCVAENTLGQASCSARVTVHEKKSDRKSEYLLPVAPSKPIAPVFLQGLSDLKVMDGSQVTMTVQVSGNPPPEVIWLHNGKEIQESEDFHFEQQGTHHSLYIQEVFPEDTGTYTCEAWNSAGEVRTQAVLMVQEPQDGTQPWFISKPRSVTATLGQSVLISCAIAGDPFPTVHWLRDGKALSKDSGHFEVLQNEDVFTLVLKNVQPWHAGQYEILLKNRVGECSCQVSLMLQTSPARPLSRGREPASCEGLCGGGVGADGGGGDRYGTLRPDWPARGQSWPEEEDGEDVRGVLKRRVETRQHTEEAIRQQEVEQLDFRDLLGKKVSTRTVSENDLKEIPAEQMDFRANLQRQVKPKTVSEEERKVHSPQQVDFRSVLAKKGTPKTPVPEKVPPPKPTTPDFRSVLGSKKKLPAENGSSGAEALNAKGVESPKPVGNAHSESLKPMGNAKPAETLKPMGNAKPAETLRPVGNVKPAETLKPTPTATGKEELKKEVNNDVNFKKGHAGAPDNEKRSESQGTAPTFKEKLQDVRVAEGKKLLLQCLVSSDPPATITWTLNGKTLKTTRFIILSQEGSLCSVSIERALPEDRGLYKCVAKNSAGQAECSCQVVVDDAPTSENAKAPGTKSRRPKSSLSTVLGTESDATVKKKPAPKTPPKAAMPPQIIQFPEDQKVRAGEPVELFGKVTGTQPITYTWMKFRKKIQESEHIKVESSESGSKLTILAAHQEHCGCYTLLVENKLGSRQAQVNLTVVDKPDPPAGTPCASDIRSSSLTLSWYGSSYDGGSAVQSYSVEIWDSVDKMWKELATCRSTSYNVQDLLPDREYKFRVRAINVYGTSEPSLESELTTVGEKPEEPKDEVEVSDDDEKEPTVDYRTVTVNTEQKVSDFYDIEERLGSGKFGQVFRLVEKKTGKIWAGKFFKAYSAKEKENIRQEIGIMNCLHHHKLVQCVDAFEEKANIVMVLEIVSGGELFERIIDEDFELTERECIKYMKQISEGVEYIHKQGIVHLDLKPENIMCVNKTGTRVKLIDFGLARKLENAGSLKVLFGTPEFVAPEVINYEPIGYATDMWSIGVICYILVSGLSPFMGDNDNETLANVTSATWDFDDEAFDEISDDAKDFISNLLKKDMKNRLNCTQCLQHPWLMKDTKNMEAKKLSKDRMKKYMARRKWQKTGNAVRAIGRLSSMAMISGLSGRKSSTGSPTSPLNAEKLESEEDVSQAFLEAVAEEKPHVKPYFSKTIRDLEVVEGSAARFDCKIEGYPDPEVVWFKDDQSIRESRHFQIDYDEDGNCSLIISDVCGDDDAKYTCKAVNSLGEATCTAELIVETMEEGEGEGEEEEEE</sequence>
<protein>
    <recommendedName>
        <fullName evidence="8">Myosin light chain kinase, smooth muscle</fullName>
        <ecNumber evidence="7">2.7.11.18</ecNumber>
    </recommendedName>
    <alternativeName>
        <fullName evidence="27">Kinase-related protein</fullName>
    </alternativeName>
    <alternativeName>
        <fullName evidence="26">Telokin</fullName>
    </alternativeName>
</protein>
<feature type="domain" description="Ig-like" evidence="32">
    <location>
        <begin position="1241"/>
        <end position="1329"/>
    </location>
</feature>
<dbReference type="InterPro" id="IPR017441">
    <property type="entry name" value="Protein_kinase_ATP_BS"/>
</dbReference>
<dbReference type="GO" id="GO:0001725">
    <property type="term" value="C:stress fiber"/>
    <property type="evidence" value="ECO:0007669"/>
    <property type="project" value="UniProtKB-SubCell"/>
</dbReference>
<evidence type="ECO:0000256" key="25">
    <source>
        <dbReference type="ARBA" id="ARBA00023319"/>
    </source>
</evidence>
<feature type="compositionally biased region" description="Acidic residues" evidence="29">
    <location>
        <begin position="1434"/>
        <end position="1446"/>
    </location>
</feature>
<evidence type="ECO:0000256" key="6">
    <source>
        <dbReference type="ARBA" id="ARBA00006692"/>
    </source>
</evidence>
<keyword evidence="15 28" id="KW-0547">Nucleotide-binding</keyword>
<dbReference type="InterPro" id="IPR003598">
    <property type="entry name" value="Ig_sub2"/>
</dbReference>
<dbReference type="PROSITE" id="PS50011">
    <property type="entry name" value="PROTEIN_KINASE_DOM"/>
    <property type="match status" value="1"/>
</dbReference>
<dbReference type="SUPFAM" id="SSF56112">
    <property type="entry name" value="Protein kinase-like (PK-like)"/>
    <property type="match status" value="1"/>
</dbReference>
<evidence type="ECO:0000256" key="20">
    <source>
        <dbReference type="ARBA" id="ARBA00022860"/>
    </source>
</evidence>
<dbReference type="GO" id="GO:0004687">
    <property type="term" value="F:myosin light chain kinase activity"/>
    <property type="evidence" value="ECO:0007669"/>
    <property type="project" value="UniProtKB-EC"/>
</dbReference>
<dbReference type="FunFam" id="2.60.40.10:FF:000580">
    <property type="entry name" value="Myosin light chain kinase, smooth muscle"/>
    <property type="match status" value="1"/>
</dbReference>
<dbReference type="FunFam" id="2.60.40.10:FF:000516">
    <property type="entry name" value="Myosin light chain kinase, smooth muscle"/>
    <property type="match status" value="1"/>
</dbReference>
<keyword evidence="12" id="KW-0808">Transferase</keyword>
<dbReference type="InterPro" id="IPR001772">
    <property type="entry name" value="KA1_dom"/>
</dbReference>
<evidence type="ECO:0000256" key="29">
    <source>
        <dbReference type="SAM" id="MobiDB-lite"/>
    </source>
</evidence>
<evidence type="ECO:0000256" key="8">
    <source>
        <dbReference type="ARBA" id="ARBA00021842"/>
    </source>
</evidence>
<evidence type="ECO:0000259" key="31">
    <source>
        <dbReference type="PROSITE" id="PS50032"/>
    </source>
</evidence>
<feature type="domain" description="Ig-like" evidence="32">
    <location>
        <begin position="1812"/>
        <end position="1901"/>
    </location>
</feature>
<dbReference type="Pfam" id="PF00041">
    <property type="entry name" value="fn3"/>
    <property type="match status" value="1"/>
</dbReference>
<reference evidence="35" key="1">
    <citation type="submission" date="2025-08" db="UniProtKB">
        <authorList>
            <consortium name="RefSeq"/>
        </authorList>
    </citation>
    <scope>IDENTIFICATION</scope>
</reference>
<dbReference type="SUPFAM" id="SSF49265">
    <property type="entry name" value="Fibronectin type III"/>
    <property type="match status" value="1"/>
</dbReference>
<dbReference type="InterPro" id="IPR015725">
    <property type="entry name" value="MLCK1_kinase_dom"/>
</dbReference>
<dbReference type="GO" id="GO:0005516">
    <property type="term" value="F:calmodulin binding"/>
    <property type="evidence" value="ECO:0007669"/>
    <property type="project" value="UniProtKB-KW"/>
</dbReference>
<accession>A0A2Y9DGF6</accession>
<gene>
    <name evidence="35" type="primary">MYLK</name>
</gene>
<keyword evidence="24" id="KW-0966">Cell projection</keyword>
<keyword evidence="13" id="KW-0479">Metal-binding</keyword>
<evidence type="ECO:0000256" key="18">
    <source>
        <dbReference type="ARBA" id="ARBA00022840"/>
    </source>
</evidence>
<dbReference type="FunFam" id="2.60.40.10:FF:000080">
    <property type="entry name" value="Myosin light chain kinase, smooth muscle"/>
    <property type="match status" value="3"/>
</dbReference>
<feature type="region of interest" description="Disordered" evidence="29">
    <location>
        <begin position="932"/>
        <end position="1047"/>
    </location>
</feature>
<dbReference type="FunFam" id="2.60.40.10:FF:000147">
    <property type="entry name" value="Myosin light chain kinase"/>
    <property type="match status" value="1"/>
</dbReference>
<feature type="domain" description="Fibronectin type-III" evidence="33">
    <location>
        <begin position="1337"/>
        <end position="1429"/>
    </location>
</feature>
<feature type="domain" description="Ig-like" evidence="32">
    <location>
        <begin position="414"/>
        <end position="497"/>
    </location>
</feature>
<evidence type="ECO:0000256" key="15">
    <source>
        <dbReference type="ARBA" id="ARBA00022741"/>
    </source>
</evidence>
<dbReference type="Pfam" id="PF16620">
    <property type="entry name" value="23ISL"/>
    <property type="match status" value="1"/>
</dbReference>
<dbReference type="CDD" id="cd20976">
    <property type="entry name" value="IgI_4_MYLK-like"/>
    <property type="match status" value="1"/>
</dbReference>
<evidence type="ECO:0000259" key="33">
    <source>
        <dbReference type="PROSITE" id="PS50853"/>
    </source>
</evidence>
<feature type="region of interest" description="Disordered" evidence="29">
    <location>
        <begin position="1770"/>
        <end position="1790"/>
    </location>
</feature>
<dbReference type="PANTHER" id="PTHR47633:SF1">
    <property type="entry name" value="MYOSIN LIGHT CHAIN KINASE, SMOOTH MUSCLE"/>
    <property type="match status" value="1"/>
</dbReference>
<dbReference type="Gene3D" id="3.30.200.20">
    <property type="entry name" value="Phosphorylase Kinase, domain 1"/>
    <property type="match status" value="1"/>
</dbReference>
<dbReference type="PROSITE" id="PS00108">
    <property type="entry name" value="PROTEIN_KINASE_ST"/>
    <property type="match status" value="1"/>
</dbReference>
<dbReference type="CTD" id="4638"/>
<evidence type="ECO:0000259" key="30">
    <source>
        <dbReference type="PROSITE" id="PS50011"/>
    </source>
</evidence>
<feature type="compositionally biased region" description="Polar residues" evidence="29">
    <location>
        <begin position="1773"/>
        <end position="1784"/>
    </location>
</feature>
<keyword evidence="16 35" id="KW-0418">Kinase</keyword>
<evidence type="ECO:0000256" key="4">
    <source>
        <dbReference type="ARBA" id="ARBA00004529"/>
    </source>
</evidence>
<evidence type="ECO:0000313" key="34">
    <source>
        <dbReference type="Proteomes" id="UP000248480"/>
    </source>
</evidence>
<feature type="compositionally biased region" description="Pro residues" evidence="29">
    <location>
        <begin position="965"/>
        <end position="977"/>
    </location>
</feature>
<dbReference type="CDD" id="cd00063">
    <property type="entry name" value="FN3"/>
    <property type="match status" value="1"/>
</dbReference>
<dbReference type="FunFam" id="3.30.200.20:FF:000198">
    <property type="entry name" value="Myosin light chain kinase, smooth muscle"/>
    <property type="match status" value="1"/>
</dbReference>
<dbReference type="Pfam" id="PF00069">
    <property type="entry name" value="Pkinase"/>
    <property type="match status" value="1"/>
</dbReference>
<dbReference type="PROSITE" id="PS50853">
    <property type="entry name" value="FN3"/>
    <property type="match status" value="1"/>
</dbReference>
<evidence type="ECO:0000256" key="19">
    <source>
        <dbReference type="ARBA" id="ARBA00022842"/>
    </source>
</evidence>
<feature type="domain" description="Ig-like" evidence="32">
    <location>
        <begin position="617"/>
        <end position="711"/>
    </location>
</feature>
<dbReference type="FunFam" id="2.60.40.10:FF:000425">
    <property type="entry name" value="Myosin light chain kinase"/>
    <property type="match status" value="1"/>
</dbReference>
<dbReference type="GO" id="GO:0003779">
    <property type="term" value="F:actin binding"/>
    <property type="evidence" value="ECO:0007669"/>
    <property type="project" value="UniProtKB-KW"/>
</dbReference>
<keyword evidence="19" id="KW-0460">Magnesium</keyword>
<feature type="region of interest" description="Disordered" evidence="29">
    <location>
        <begin position="1195"/>
        <end position="1240"/>
    </location>
</feature>
<evidence type="ECO:0000256" key="1">
    <source>
        <dbReference type="ARBA" id="ARBA00001913"/>
    </source>
</evidence>
<dbReference type="OrthoDB" id="2152335at2759"/>
<dbReference type="InterPro" id="IPR000719">
    <property type="entry name" value="Prot_kinase_dom"/>
</dbReference>
<evidence type="ECO:0000256" key="11">
    <source>
        <dbReference type="ARBA" id="ARBA00022553"/>
    </source>
</evidence>
<dbReference type="Gene3D" id="2.60.40.10">
    <property type="entry name" value="Immunoglobulins"/>
    <property type="match status" value="10"/>
</dbReference>
<dbReference type="SMART" id="SM00220">
    <property type="entry name" value="S_TKc"/>
    <property type="match status" value="1"/>
</dbReference>
<dbReference type="Proteomes" id="UP000248480">
    <property type="component" value="Unplaced"/>
</dbReference>
<evidence type="ECO:0000256" key="14">
    <source>
        <dbReference type="ARBA" id="ARBA00022737"/>
    </source>
</evidence>
<comment type="similarity">
    <text evidence="6">Belongs to the protein kinase superfamily. CAMK Ser/Thr protein kinase family.</text>
</comment>
<evidence type="ECO:0000313" key="35">
    <source>
        <dbReference type="RefSeq" id="XP_004373675.1"/>
    </source>
</evidence>
<evidence type="ECO:0000256" key="7">
    <source>
        <dbReference type="ARBA" id="ARBA00012430"/>
    </source>
</evidence>
<dbReference type="CDD" id="cd20978">
    <property type="entry name" value="IgI_4_hemolin-like"/>
    <property type="match status" value="1"/>
</dbReference>
<dbReference type="GO" id="GO:0032154">
    <property type="term" value="C:cleavage furrow"/>
    <property type="evidence" value="ECO:0007669"/>
    <property type="project" value="UniProtKB-SubCell"/>
</dbReference>
<keyword evidence="14" id="KW-0677">Repeat</keyword>
<dbReference type="PROSITE" id="PS50835">
    <property type="entry name" value="IG_LIKE"/>
    <property type="match status" value="9"/>
</dbReference>
<dbReference type="FunFam" id="2.60.40.10:FF:000145">
    <property type="entry name" value="Myosin light chain kinase, smooth muscle"/>
    <property type="match status" value="1"/>
</dbReference>
<dbReference type="PANTHER" id="PTHR47633">
    <property type="entry name" value="IMMUNOGLOBULIN"/>
    <property type="match status" value="1"/>
</dbReference>
<dbReference type="InterPro" id="IPR011009">
    <property type="entry name" value="Kinase-like_dom_sf"/>
</dbReference>
<dbReference type="PROSITE" id="PS50032">
    <property type="entry name" value="KA1"/>
    <property type="match status" value="1"/>
</dbReference>
<dbReference type="Pfam" id="PF07679">
    <property type="entry name" value="I-set"/>
    <property type="match status" value="9"/>
</dbReference>
<evidence type="ECO:0000256" key="5">
    <source>
        <dbReference type="ARBA" id="ARBA00004626"/>
    </source>
</evidence>
<evidence type="ECO:0000256" key="12">
    <source>
        <dbReference type="ARBA" id="ARBA00022679"/>
    </source>
</evidence>
<evidence type="ECO:0000256" key="24">
    <source>
        <dbReference type="ARBA" id="ARBA00023273"/>
    </source>
</evidence>
<dbReference type="PROSITE" id="PS00107">
    <property type="entry name" value="PROTEIN_KINASE_ATP"/>
    <property type="match status" value="1"/>
</dbReference>
<feature type="region of interest" description="Disordered" evidence="29">
    <location>
        <begin position="1419"/>
        <end position="1448"/>
    </location>
</feature>
<dbReference type="SMART" id="SM00060">
    <property type="entry name" value="FN3"/>
    <property type="match status" value="1"/>
</dbReference>
<evidence type="ECO:0000256" key="17">
    <source>
        <dbReference type="ARBA" id="ARBA00022837"/>
    </source>
</evidence>
<keyword evidence="23" id="KW-0206">Cytoskeleton</keyword>
<dbReference type="SUPFAM" id="SSF48726">
    <property type="entry name" value="Immunoglobulin"/>
    <property type="match status" value="9"/>
</dbReference>
<evidence type="ECO:0000256" key="28">
    <source>
        <dbReference type="PROSITE-ProRule" id="PRU10141"/>
    </source>
</evidence>
<keyword evidence="20" id="KW-0112">Calmodulin-binding</keyword>
<evidence type="ECO:0000259" key="32">
    <source>
        <dbReference type="PROSITE" id="PS50835"/>
    </source>
</evidence>
<comment type="cofactor">
    <cofactor evidence="2">
        <name>Mg(2+)</name>
        <dbReference type="ChEBI" id="CHEBI:18420"/>
    </cofactor>
</comment>
<feature type="region of interest" description="Disordered" evidence="29">
    <location>
        <begin position="349"/>
        <end position="391"/>
    </location>
</feature>
<evidence type="ECO:0000256" key="21">
    <source>
        <dbReference type="ARBA" id="ARBA00023157"/>
    </source>
</evidence>
<feature type="region of interest" description="Disordered" evidence="29">
    <location>
        <begin position="265"/>
        <end position="331"/>
    </location>
</feature>
<evidence type="ECO:0000256" key="13">
    <source>
        <dbReference type="ARBA" id="ARBA00022723"/>
    </source>
</evidence>
<evidence type="ECO:0000256" key="9">
    <source>
        <dbReference type="ARBA" id="ARBA00022490"/>
    </source>
</evidence>
<evidence type="ECO:0000256" key="3">
    <source>
        <dbReference type="ARBA" id="ARBA00004510"/>
    </source>
</evidence>
<keyword evidence="18 28" id="KW-0067">ATP-binding</keyword>
<dbReference type="GO" id="GO:0005524">
    <property type="term" value="F:ATP binding"/>
    <property type="evidence" value="ECO:0007669"/>
    <property type="project" value="UniProtKB-UniRule"/>
</dbReference>
<proteinExistence type="inferred from homology"/>
<dbReference type="GO" id="GO:0030027">
    <property type="term" value="C:lamellipodium"/>
    <property type="evidence" value="ECO:0007669"/>
    <property type="project" value="UniProtKB-SubCell"/>
</dbReference>
<dbReference type="InterPro" id="IPR007110">
    <property type="entry name" value="Ig-like_dom"/>
</dbReference>
<name>A0A2Y9DGF6_TRIMA</name>
<dbReference type="CDD" id="cd20973">
    <property type="entry name" value="IgI_telokin-like"/>
    <property type="match status" value="1"/>
</dbReference>
<feature type="domain" description="Protein kinase" evidence="30">
    <location>
        <begin position="1467"/>
        <end position="1722"/>
    </location>
</feature>